<comment type="caution">
    <text evidence="10">The sequence shown here is derived from an EMBL/GenBank/DDBJ whole genome shotgun (WGS) entry which is preliminary data.</text>
</comment>
<evidence type="ECO:0000256" key="6">
    <source>
        <dbReference type="ARBA" id="ARBA00023170"/>
    </source>
</evidence>
<evidence type="ECO:0000256" key="1">
    <source>
        <dbReference type="ARBA" id="ARBA00004651"/>
    </source>
</evidence>
<gene>
    <name evidence="10" type="ORF">Zmor_018614</name>
</gene>
<evidence type="ECO:0000256" key="3">
    <source>
        <dbReference type="ARBA" id="ARBA00022692"/>
    </source>
</evidence>
<sequence>MNVVTLTLWITSLFSKFLMSVSNHSCPIKLDHLYIHFKATTTISLEILKYRNEDDEQLVANWLAAQFSKIQVTITIQETHLKSHLVKTTGTAVPLIAGPIKVEKMIVSTIRTDSTSGHIIIARNDKLVLKYLQMHPRTIFSKSRDFFAIVLMHDPISNILAEIWIQNQVSNILLQSCTSGNTYIYLPFNINRTSYIVTNEYSPGRSLSNFNQFRLHVSIQNRPPTAITKFPRVLQKNPIYANLVQRKDFAGVDGFLLTNLIEHLNLKLDIFGETGVEKVEFGRVFPNGTATGTLALILNHQVHLSANGRFLMDYGTTMVEYTVPYSSDQICAVVPKAEKVAELLILLKSFTLPAWLMIMFIFVICSVIWYLMGTSRSAWWEVYSLLHGIPVKISPLTKQIPFLVSCMGFNIIIIGLVEGTLYRSLTTVSYYNDINTLEDLDQSGLPIAPTFFTFTADTSKVMKNLKQRKVRPTRENILDIVAYNRSIAKLERKRDIMWVLKTNFVDDQGEPLLHIVDECFTTFYISFIVPKNSIFLPTFNDVIIKLFESGLTNKWYEDVQFSSFVAKMDDMKVKTETSESISFDEIKAVFYVLLLGLALSLAVFCLEVFLEINWNCNYYRKYGYISVKLPNLYFKK</sequence>
<accession>A0AA38ICP2</accession>
<dbReference type="Proteomes" id="UP001168821">
    <property type="component" value="Unassembled WGS sequence"/>
</dbReference>
<dbReference type="PANTHER" id="PTHR42643:SF38">
    <property type="entry name" value="IONOTROPIC RECEPTOR 100A"/>
    <property type="match status" value="1"/>
</dbReference>
<name>A0AA38ICP2_9CUCU</name>
<feature type="signal peptide" evidence="9">
    <location>
        <begin position="1"/>
        <end position="20"/>
    </location>
</feature>
<reference evidence="10" key="1">
    <citation type="journal article" date="2023" name="G3 (Bethesda)">
        <title>Whole genome assemblies of Zophobas morio and Tenebrio molitor.</title>
        <authorList>
            <person name="Kaur S."/>
            <person name="Stinson S.A."/>
            <person name="diCenzo G.C."/>
        </authorList>
    </citation>
    <scope>NUCLEOTIDE SEQUENCE</scope>
    <source>
        <strain evidence="10">QUZm001</strain>
    </source>
</reference>
<proteinExistence type="predicted"/>
<keyword evidence="5 8" id="KW-0472">Membrane</keyword>
<evidence type="ECO:0000256" key="5">
    <source>
        <dbReference type="ARBA" id="ARBA00023136"/>
    </source>
</evidence>
<feature type="transmembrane region" description="Helical" evidence="8">
    <location>
        <begin position="352"/>
        <end position="372"/>
    </location>
</feature>
<evidence type="ECO:0000313" key="11">
    <source>
        <dbReference type="Proteomes" id="UP001168821"/>
    </source>
</evidence>
<keyword evidence="9" id="KW-0732">Signal</keyword>
<dbReference type="SUPFAM" id="SSF53850">
    <property type="entry name" value="Periplasmic binding protein-like II"/>
    <property type="match status" value="1"/>
</dbReference>
<keyword evidence="4 8" id="KW-1133">Transmembrane helix</keyword>
<feature type="transmembrane region" description="Helical" evidence="8">
    <location>
        <begin position="588"/>
        <end position="610"/>
    </location>
</feature>
<keyword evidence="2" id="KW-1003">Cell membrane</keyword>
<evidence type="ECO:0000256" key="7">
    <source>
        <dbReference type="ARBA" id="ARBA00023180"/>
    </source>
</evidence>
<keyword evidence="7" id="KW-0325">Glycoprotein</keyword>
<evidence type="ECO:0000313" key="10">
    <source>
        <dbReference type="EMBL" id="KAJ3652669.1"/>
    </source>
</evidence>
<evidence type="ECO:0000256" key="2">
    <source>
        <dbReference type="ARBA" id="ARBA00022475"/>
    </source>
</evidence>
<keyword evidence="3 8" id="KW-0812">Transmembrane</keyword>
<dbReference type="Gene3D" id="3.40.190.10">
    <property type="entry name" value="Periplasmic binding protein-like II"/>
    <property type="match status" value="1"/>
</dbReference>
<evidence type="ECO:0000256" key="8">
    <source>
        <dbReference type="SAM" id="Phobius"/>
    </source>
</evidence>
<dbReference type="InterPro" id="IPR052192">
    <property type="entry name" value="Insect_Ionotropic_Sensory_Rcpt"/>
</dbReference>
<protein>
    <recommendedName>
        <fullName evidence="12">Ionotropic receptor</fullName>
    </recommendedName>
</protein>
<dbReference type="GO" id="GO:0005886">
    <property type="term" value="C:plasma membrane"/>
    <property type="evidence" value="ECO:0007669"/>
    <property type="project" value="UniProtKB-SubCell"/>
</dbReference>
<feature type="transmembrane region" description="Helical" evidence="8">
    <location>
        <begin position="402"/>
        <end position="422"/>
    </location>
</feature>
<keyword evidence="6" id="KW-0675">Receptor</keyword>
<feature type="chain" id="PRO_5041427967" description="Ionotropic receptor" evidence="9">
    <location>
        <begin position="21"/>
        <end position="636"/>
    </location>
</feature>
<keyword evidence="11" id="KW-1185">Reference proteome</keyword>
<dbReference type="AlphaFoldDB" id="A0AA38ICP2"/>
<dbReference type="EMBL" id="JALNTZ010000005">
    <property type="protein sequence ID" value="KAJ3652669.1"/>
    <property type="molecule type" value="Genomic_DNA"/>
</dbReference>
<dbReference type="PANTHER" id="PTHR42643">
    <property type="entry name" value="IONOTROPIC RECEPTOR 20A-RELATED"/>
    <property type="match status" value="1"/>
</dbReference>
<comment type="subcellular location">
    <subcellularLocation>
        <location evidence="1">Cell membrane</location>
        <topology evidence="1">Multi-pass membrane protein</topology>
    </subcellularLocation>
</comment>
<evidence type="ECO:0000256" key="9">
    <source>
        <dbReference type="SAM" id="SignalP"/>
    </source>
</evidence>
<evidence type="ECO:0008006" key="12">
    <source>
        <dbReference type="Google" id="ProtNLM"/>
    </source>
</evidence>
<evidence type="ECO:0000256" key="4">
    <source>
        <dbReference type="ARBA" id="ARBA00022989"/>
    </source>
</evidence>
<organism evidence="10 11">
    <name type="scientific">Zophobas morio</name>
    <dbReference type="NCBI Taxonomy" id="2755281"/>
    <lineage>
        <taxon>Eukaryota</taxon>
        <taxon>Metazoa</taxon>
        <taxon>Ecdysozoa</taxon>
        <taxon>Arthropoda</taxon>
        <taxon>Hexapoda</taxon>
        <taxon>Insecta</taxon>
        <taxon>Pterygota</taxon>
        <taxon>Neoptera</taxon>
        <taxon>Endopterygota</taxon>
        <taxon>Coleoptera</taxon>
        <taxon>Polyphaga</taxon>
        <taxon>Cucujiformia</taxon>
        <taxon>Tenebrionidae</taxon>
        <taxon>Zophobas</taxon>
    </lineage>
</organism>